<comment type="similarity">
    <text evidence="2">Belongs to the YkuD family.</text>
</comment>
<accession>A0ABT7HPX2</accession>
<dbReference type="InterPro" id="IPR056203">
    <property type="entry name" value="Cds6_C"/>
</dbReference>
<sequence>MKKLLFFMSMLLVLNAEDYESIYLKGGANDVIKAIEKNILNKDFWSKKLDGKNVEYGYYDKEILLTIVEKDKKFLEVVSYKDGKTDKVFETKVLVGKSGDKLVEGDLKTPIGVYQLTRRFTPSDPYLGPLAFSLSYPNLFDQIAKRNGSGIWIHGFPLNGTREDEIKTKGCVAMENDVLANYDKTIDHKKSLAIIFENEKYKTNAEQIGAIFAELFAWKKAWSENDIDKYLSFYDKDFKRYDGVGLDSFSSSKKSIFAKKEQKRISFSNFSITPYPNSKDKSTFRVVFYEDYSAPNYKFNGEKTLYVRLDKDKMKILIED</sequence>
<dbReference type="CDD" id="cd16913">
    <property type="entry name" value="YkuD_like"/>
    <property type="match status" value="1"/>
</dbReference>
<dbReference type="Pfam" id="PF03734">
    <property type="entry name" value="YkuD"/>
    <property type="match status" value="1"/>
</dbReference>
<dbReference type="SUPFAM" id="SSF54427">
    <property type="entry name" value="NTF2-like"/>
    <property type="match status" value="1"/>
</dbReference>
<feature type="domain" description="L,D-TPase catalytic" evidence="8">
    <location>
        <begin position="64"/>
        <end position="196"/>
    </location>
</feature>
<evidence type="ECO:0000313" key="10">
    <source>
        <dbReference type="Proteomes" id="UP001173801"/>
    </source>
</evidence>
<evidence type="ECO:0000259" key="8">
    <source>
        <dbReference type="PROSITE" id="PS52029"/>
    </source>
</evidence>
<evidence type="ECO:0000256" key="5">
    <source>
        <dbReference type="ARBA" id="ARBA00022984"/>
    </source>
</evidence>
<keyword evidence="10" id="KW-1185">Reference proteome</keyword>
<organism evidence="9 10">
    <name type="scientific">Campylobacter gastrosuis</name>
    <dbReference type="NCBI Taxonomy" id="2974576"/>
    <lineage>
        <taxon>Bacteria</taxon>
        <taxon>Pseudomonadati</taxon>
        <taxon>Campylobacterota</taxon>
        <taxon>Epsilonproteobacteria</taxon>
        <taxon>Campylobacterales</taxon>
        <taxon>Campylobacteraceae</taxon>
        <taxon>Campylobacter</taxon>
    </lineage>
</organism>
<dbReference type="RefSeq" id="WP_284937123.1">
    <property type="nucleotide sequence ID" value="NZ_JANURM010000002.1"/>
</dbReference>
<dbReference type="Gene3D" id="2.40.440.10">
    <property type="entry name" value="L,D-transpeptidase catalytic domain-like"/>
    <property type="match status" value="1"/>
</dbReference>
<dbReference type="EMBL" id="JANURM010000002">
    <property type="protein sequence ID" value="MDL0088478.1"/>
    <property type="molecule type" value="Genomic_DNA"/>
</dbReference>
<evidence type="ECO:0000256" key="3">
    <source>
        <dbReference type="ARBA" id="ARBA00022679"/>
    </source>
</evidence>
<dbReference type="InterPro" id="IPR032710">
    <property type="entry name" value="NTF2-like_dom_sf"/>
</dbReference>
<name>A0ABT7HPX2_9BACT</name>
<evidence type="ECO:0000256" key="7">
    <source>
        <dbReference type="PROSITE-ProRule" id="PRU01373"/>
    </source>
</evidence>
<keyword evidence="5 7" id="KW-0573">Peptidoglycan synthesis</keyword>
<keyword evidence="4 7" id="KW-0133">Cell shape</keyword>
<evidence type="ECO:0000256" key="2">
    <source>
        <dbReference type="ARBA" id="ARBA00005992"/>
    </source>
</evidence>
<comment type="caution">
    <text evidence="9">The sequence shown here is derived from an EMBL/GenBank/DDBJ whole genome shotgun (WGS) entry which is preliminary data.</text>
</comment>
<feature type="active site" description="Proton donor/acceptor" evidence="7">
    <location>
        <position position="154"/>
    </location>
</feature>
<evidence type="ECO:0000256" key="1">
    <source>
        <dbReference type="ARBA" id="ARBA00004752"/>
    </source>
</evidence>
<feature type="active site" description="Nucleophile" evidence="7">
    <location>
        <position position="171"/>
    </location>
</feature>
<dbReference type="Pfam" id="PF24125">
    <property type="entry name" value="Cds6_C"/>
    <property type="match status" value="1"/>
</dbReference>
<keyword evidence="6 7" id="KW-0961">Cell wall biogenesis/degradation</keyword>
<gene>
    <name evidence="9" type="ORF">NYG85_03685</name>
</gene>
<dbReference type="InterPro" id="IPR038063">
    <property type="entry name" value="Transpep_catalytic_dom"/>
</dbReference>
<comment type="pathway">
    <text evidence="1 7">Cell wall biogenesis; peptidoglycan biosynthesis.</text>
</comment>
<protein>
    <submittedName>
        <fullName evidence="9">L,D-transpeptidase family protein</fullName>
    </submittedName>
</protein>
<reference evidence="9" key="1">
    <citation type="submission" date="2022-08" db="EMBL/GenBank/DDBJ databases">
        <authorList>
            <person name="Wang H."/>
        </authorList>
    </citation>
    <scope>NUCLEOTIDE SEQUENCE</scope>
    <source>
        <strain evidence="9">PS10</strain>
    </source>
</reference>
<reference evidence="9" key="2">
    <citation type="journal article" date="2023" name="Microorganisms">
        <title>Isolation and Genomic Characteristics of Cat-Borne Campylobacter felis sp. nov. and Sheep-Borne Campylobacter ovis sp. nov.</title>
        <authorList>
            <person name="Wang H."/>
            <person name="Li Y."/>
            <person name="Gu Y."/>
            <person name="Zhou G."/>
            <person name="Chen X."/>
            <person name="Zhang X."/>
            <person name="Shao Z."/>
            <person name="Zhang J."/>
            <person name="Zhang M."/>
        </authorList>
    </citation>
    <scope>NUCLEOTIDE SEQUENCE</scope>
    <source>
        <strain evidence="9">PS10</strain>
    </source>
</reference>
<dbReference type="PROSITE" id="PS52029">
    <property type="entry name" value="LD_TPASE"/>
    <property type="match status" value="1"/>
</dbReference>
<dbReference type="SUPFAM" id="SSF141523">
    <property type="entry name" value="L,D-transpeptidase catalytic domain-like"/>
    <property type="match status" value="1"/>
</dbReference>
<dbReference type="Proteomes" id="UP001173801">
    <property type="component" value="Unassembled WGS sequence"/>
</dbReference>
<dbReference type="PANTHER" id="PTHR36699">
    <property type="entry name" value="LD-TRANSPEPTIDASE"/>
    <property type="match status" value="1"/>
</dbReference>
<keyword evidence="3" id="KW-0808">Transferase</keyword>
<evidence type="ECO:0000256" key="4">
    <source>
        <dbReference type="ARBA" id="ARBA00022960"/>
    </source>
</evidence>
<evidence type="ECO:0000256" key="6">
    <source>
        <dbReference type="ARBA" id="ARBA00023316"/>
    </source>
</evidence>
<proteinExistence type="inferred from homology"/>
<dbReference type="InterPro" id="IPR005490">
    <property type="entry name" value="LD_TPept_cat_dom"/>
</dbReference>
<dbReference type="PANTHER" id="PTHR36699:SF1">
    <property type="entry name" value="L,D-TRANSPEPTIDASE YAFK-RELATED"/>
    <property type="match status" value="1"/>
</dbReference>
<evidence type="ECO:0000313" key="9">
    <source>
        <dbReference type="EMBL" id="MDL0088478.1"/>
    </source>
</evidence>